<reference evidence="3 4" key="1">
    <citation type="submission" date="2023-07" db="EMBL/GenBank/DDBJ databases">
        <title>Sorghum-associated microbial communities from plants grown in Nebraska, USA.</title>
        <authorList>
            <person name="Schachtman D."/>
        </authorList>
    </citation>
    <scope>NUCLEOTIDE SEQUENCE [LARGE SCALE GENOMIC DNA]</scope>
    <source>
        <strain evidence="3 4">3773</strain>
    </source>
</reference>
<proteinExistence type="predicted"/>
<name>A0ABU1TU43_9FLAO</name>
<dbReference type="EMBL" id="JAVDVI010000020">
    <property type="protein sequence ID" value="MDR6969399.1"/>
    <property type="molecule type" value="Genomic_DNA"/>
</dbReference>
<dbReference type="RefSeq" id="WP_310028420.1">
    <property type="nucleotide sequence ID" value="NZ_JAVDVI010000020.1"/>
</dbReference>
<evidence type="ECO:0000313" key="4">
    <source>
        <dbReference type="Proteomes" id="UP001255185"/>
    </source>
</evidence>
<gene>
    <name evidence="3" type="ORF">J2X31_003430</name>
</gene>
<sequence>MKKTLLILIFATFLSVSNANAQTVWDFGNSSEWPESPGYAENTVVNNLGFFANTGTSTNYVGAIEANNSGLFSDDYSGTKRLKLNGASYESGTTDFSMPTKRYLFFAVTGACTVKVWFRTGGGGNRNLYVTDGTSVVGTIGSSTSGERLILTANYTGGAGNLYIGGNEASNIMKIQVSTNVGTTTLNTDDFQLKATTNIFSNGKKVFVSNVQSETEVKVYNITGQLIKSFTTTSEIDFPLDQGMYIVNVKSGEGAQKSVKVLLN</sequence>
<dbReference type="InterPro" id="IPR026444">
    <property type="entry name" value="Secre_tail"/>
</dbReference>
<feature type="chain" id="PRO_5045212824" description="Secretion system C-terminal sorting domain-containing protein" evidence="2">
    <location>
        <begin position="22"/>
        <end position="264"/>
    </location>
</feature>
<comment type="caution">
    <text evidence="3">The sequence shown here is derived from an EMBL/GenBank/DDBJ whole genome shotgun (WGS) entry which is preliminary data.</text>
</comment>
<organism evidence="3 4">
    <name type="scientific">Flavobacterium arsenatis</name>
    <dbReference type="NCBI Taxonomy" id="1484332"/>
    <lineage>
        <taxon>Bacteria</taxon>
        <taxon>Pseudomonadati</taxon>
        <taxon>Bacteroidota</taxon>
        <taxon>Flavobacteriia</taxon>
        <taxon>Flavobacteriales</taxon>
        <taxon>Flavobacteriaceae</taxon>
        <taxon>Flavobacterium</taxon>
    </lineage>
</organism>
<dbReference type="NCBIfam" id="TIGR04183">
    <property type="entry name" value="Por_Secre_tail"/>
    <property type="match status" value="1"/>
</dbReference>
<evidence type="ECO:0008006" key="5">
    <source>
        <dbReference type="Google" id="ProtNLM"/>
    </source>
</evidence>
<feature type="signal peptide" evidence="2">
    <location>
        <begin position="1"/>
        <end position="21"/>
    </location>
</feature>
<dbReference type="Proteomes" id="UP001255185">
    <property type="component" value="Unassembled WGS sequence"/>
</dbReference>
<accession>A0ABU1TU43</accession>
<evidence type="ECO:0000256" key="2">
    <source>
        <dbReference type="SAM" id="SignalP"/>
    </source>
</evidence>
<evidence type="ECO:0000313" key="3">
    <source>
        <dbReference type="EMBL" id="MDR6969399.1"/>
    </source>
</evidence>
<protein>
    <recommendedName>
        <fullName evidence="5">Secretion system C-terminal sorting domain-containing protein</fullName>
    </recommendedName>
</protein>
<keyword evidence="1 2" id="KW-0732">Signal</keyword>
<keyword evidence="4" id="KW-1185">Reference proteome</keyword>
<evidence type="ECO:0000256" key="1">
    <source>
        <dbReference type="ARBA" id="ARBA00022729"/>
    </source>
</evidence>